<evidence type="ECO:0000313" key="2">
    <source>
        <dbReference type="Proteomes" id="UP001519460"/>
    </source>
</evidence>
<dbReference type="Proteomes" id="UP001519460">
    <property type="component" value="Unassembled WGS sequence"/>
</dbReference>
<reference evidence="1 2" key="1">
    <citation type="journal article" date="2023" name="Sci. Data">
        <title>Genome assembly of the Korean intertidal mud-creeper Batillaria attramentaria.</title>
        <authorList>
            <person name="Patra A.K."/>
            <person name="Ho P.T."/>
            <person name="Jun S."/>
            <person name="Lee S.J."/>
            <person name="Kim Y."/>
            <person name="Won Y.J."/>
        </authorList>
    </citation>
    <scope>NUCLEOTIDE SEQUENCE [LARGE SCALE GENOMIC DNA]</scope>
    <source>
        <strain evidence="1">Wonlab-2016</strain>
    </source>
</reference>
<protein>
    <submittedName>
        <fullName evidence="1">Uncharacterized protein</fullName>
    </submittedName>
</protein>
<gene>
    <name evidence="1" type="ORF">BaRGS_00018750</name>
</gene>
<proteinExistence type="predicted"/>
<name>A0ABD0KRW7_9CAEN</name>
<accession>A0ABD0KRW7</accession>
<keyword evidence="2" id="KW-1185">Reference proteome</keyword>
<dbReference type="EMBL" id="JACVVK020000131">
    <property type="protein sequence ID" value="KAK7490050.1"/>
    <property type="molecule type" value="Genomic_DNA"/>
</dbReference>
<sequence length="82" mass="8483">MDPGLAGCDMDPGLAGCDMDPGLAGCDMDPGLAGCDMDPGLAGCCCFGPFLIWYEVPAGWSLASASYHTATGKPSLFCYYFL</sequence>
<dbReference type="AlphaFoldDB" id="A0ABD0KRW7"/>
<evidence type="ECO:0000313" key="1">
    <source>
        <dbReference type="EMBL" id="KAK7490050.1"/>
    </source>
</evidence>
<comment type="caution">
    <text evidence="1">The sequence shown here is derived from an EMBL/GenBank/DDBJ whole genome shotgun (WGS) entry which is preliminary data.</text>
</comment>
<organism evidence="1 2">
    <name type="scientific">Batillaria attramentaria</name>
    <dbReference type="NCBI Taxonomy" id="370345"/>
    <lineage>
        <taxon>Eukaryota</taxon>
        <taxon>Metazoa</taxon>
        <taxon>Spiralia</taxon>
        <taxon>Lophotrochozoa</taxon>
        <taxon>Mollusca</taxon>
        <taxon>Gastropoda</taxon>
        <taxon>Caenogastropoda</taxon>
        <taxon>Sorbeoconcha</taxon>
        <taxon>Cerithioidea</taxon>
        <taxon>Batillariidae</taxon>
        <taxon>Batillaria</taxon>
    </lineage>
</organism>